<dbReference type="GO" id="GO:0007165">
    <property type="term" value="P:signal transduction"/>
    <property type="evidence" value="ECO:0007669"/>
    <property type="project" value="UniProtKB-KW"/>
</dbReference>
<dbReference type="SMART" id="SM00283">
    <property type="entry name" value="MA"/>
    <property type="match status" value="1"/>
</dbReference>
<dbReference type="GO" id="GO:0016020">
    <property type="term" value="C:membrane"/>
    <property type="evidence" value="ECO:0007669"/>
    <property type="project" value="InterPro"/>
</dbReference>
<keyword evidence="1" id="KW-0807">Transducer</keyword>
<dbReference type="EMBL" id="AYSL01001992">
    <property type="protein sequence ID" value="KTF05114.1"/>
    <property type="molecule type" value="Genomic_DNA"/>
</dbReference>
<dbReference type="AlphaFoldDB" id="A0A1B6NP23"/>
<dbReference type="Pfam" id="PF00015">
    <property type="entry name" value="MCPsignal"/>
    <property type="match status" value="1"/>
</dbReference>
<comment type="similarity">
    <text evidence="2">Belongs to the methyl-accepting chemotaxis (MCP) protein family.</text>
</comment>
<dbReference type="PRINTS" id="PR00260">
    <property type="entry name" value="CHEMTRNSDUCR"/>
</dbReference>
<evidence type="ECO:0000256" key="1">
    <source>
        <dbReference type="ARBA" id="ARBA00023224"/>
    </source>
</evidence>
<organism evidence="4">
    <name type="scientific">marine sediment metagenome</name>
    <dbReference type="NCBI Taxonomy" id="412755"/>
    <lineage>
        <taxon>unclassified sequences</taxon>
        <taxon>metagenomes</taxon>
        <taxon>ecological metagenomes</taxon>
    </lineage>
</organism>
<dbReference type="SUPFAM" id="SSF58104">
    <property type="entry name" value="Methyl-accepting chemotaxis protein (MCP) signaling domain"/>
    <property type="match status" value="1"/>
</dbReference>
<dbReference type="PROSITE" id="PS50111">
    <property type="entry name" value="CHEMOTAXIS_TRANSDUC_2"/>
    <property type="match status" value="1"/>
</dbReference>
<dbReference type="GO" id="GO:0006935">
    <property type="term" value="P:chemotaxis"/>
    <property type="evidence" value="ECO:0007669"/>
    <property type="project" value="InterPro"/>
</dbReference>
<reference evidence="4" key="1">
    <citation type="submission" date="2013-11" db="EMBL/GenBank/DDBJ databases">
        <title>Microbial diversity, functional groups and degradation webs in Northern and Southern Mediterranean and Red Sea marine crude oil polluted sites.</title>
        <authorList>
            <person name="Daffonchio D."/>
            <person name="Mapelli F."/>
            <person name="Ferrer M."/>
            <person name="Richter M."/>
            <person name="Cherif A."/>
            <person name="Malkawi H.I."/>
            <person name="Yakimov M.M."/>
            <person name="Abdel-Fattah Y.R."/>
            <person name="Blaghen M."/>
            <person name="Golyshin P.N."/>
            <person name="Kalogerakis N."/>
            <person name="Boon N."/>
            <person name="Magagnini M."/>
            <person name="Fava F."/>
        </authorList>
    </citation>
    <scope>NUCLEOTIDE SEQUENCE</scope>
</reference>
<evidence type="ECO:0000313" key="4">
    <source>
        <dbReference type="EMBL" id="KTF05114.1"/>
    </source>
</evidence>
<dbReference type="InterPro" id="IPR004089">
    <property type="entry name" value="MCPsignal_dom"/>
</dbReference>
<comment type="caution">
    <text evidence="4">The sequence shown here is derived from an EMBL/GenBank/DDBJ whole genome shotgun (WGS) entry which is preliminary data.</text>
</comment>
<name>A0A1B6NP23_9ZZZZ</name>
<dbReference type="Gene3D" id="1.10.287.950">
    <property type="entry name" value="Methyl-accepting chemotaxis protein"/>
    <property type="match status" value="1"/>
</dbReference>
<evidence type="ECO:0000256" key="2">
    <source>
        <dbReference type="ARBA" id="ARBA00029447"/>
    </source>
</evidence>
<dbReference type="GO" id="GO:0004888">
    <property type="term" value="F:transmembrane signaling receptor activity"/>
    <property type="evidence" value="ECO:0007669"/>
    <property type="project" value="InterPro"/>
</dbReference>
<evidence type="ECO:0000259" key="3">
    <source>
        <dbReference type="PROSITE" id="PS50111"/>
    </source>
</evidence>
<dbReference type="InterPro" id="IPR004090">
    <property type="entry name" value="Chemotax_Me-accpt_rcpt"/>
</dbReference>
<sequence>MSTSNELGEISRSVNTTILALRDLIRGLGQSIGTSTRLSGKLESACAQMLSDAGNTQQLTANIASAIEEVAVTSREIASSSLDTLNASKKLDELADQSLAANDNIRNSMTVLSEDIRGVQTNAAQMELKVTEISSILETINTLSDQTNLLALNAAIEAARAGDHGRGFAVVADEVRKLAQSSRESSDKISSLLVSLKEASVVVVNDINKNVSSISTSMDTTVEGRATAEKVKEAASELEGMANSMSSAAEQQSVTTEEVAKDVVSVEEAARHELYIAEQLSELSNEMQQNNDLLQRTIDGFKAD</sequence>
<proteinExistence type="inferred from homology"/>
<accession>A0A1B6NP23</accession>
<dbReference type="PANTHER" id="PTHR32089">
    <property type="entry name" value="METHYL-ACCEPTING CHEMOTAXIS PROTEIN MCPB"/>
    <property type="match status" value="1"/>
</dbReference>
<protein>
    <submittedName>
        <fullName evidence="4">Methyl-accepting chemotaxis sensory transducer</fullName>
    </submittedName>
</protein>
<gene>
    <name evidence="4" type="ORF">MGSAQ_003393</name>
</gene>
<dbReference type="PANTHER" id="PTHR32089:SF112">
    <property type="entry name" value="LYSOZYME-LIKE PROTEIN-RELATED"/>
    <property type="match status" value="1"/>
</dbReference>
<feature type="domain" description="Methyl-accepting transducer" evidence="3">
    <location>
        <begin position="31"/>
        <end position="267"/>
    </location>
</feature>